<keyword evidence="1" id="KW-0812">Transmembrane</keyword>
<organism evidence="2 3">
    <name type="scientific">Roseofilum capinflatum BLCC-M114</name>
    <dbReference type="NCBI Taxonomy" id="3022440"/>
    <lineage>
        <taxon>Bacteria</taxon>
        <taxon>Bacillati</taxon>
        <taxon>Cyanobacteriota</taxon>
        <taxon>Cyanophyceae</taxon>
        <taxon>Desertifilales</taxon>
        <taxon>Desertifilaceae</taxon>
        <taxon>Roseofilum</taxon>
        <taxon>Roseofilum capinflatum</taxon>
    </lineage>
</organism>
<dbReference type="Proteomes" id="UP001235849">
    <property type="component" value="Unassembled WGS sequence"/>
</dbReference>
<sequence length="250" mass="27122">MQYPMIGAVRYSLERFGDCHCMSYYSSYLILIPGILLMFWAQSQIRSTYQRYAQIPSSMGMTGAEVARTILSQMGITDIRIEPVSGELTDHYDPNAKAVRLSEGIYNSSSLAAAAVAAHECGHVLQDKHGYSFMNLRANLVPVANLGSQFGPMLVIVGLFISGLGAISSLVMNLGIALFVGAIAFHVVTLPVEFDASSRALKLIDKLGILQGEENRGAKAVLQAAAWTYVATALYAVLQLAQLLLISRDR</sequence>
<evidence type="ECO:0000313" key="3">
    <source>
        <dbReference type="Proteomes" id="UP001235849"/>
    </source>
</evidence>
<gene>
    <name evidence="2" type="ORF">PMG25_01760</name>
</gene>
<dbReference type="PANTHER" id="PTHR36434:SF1">
    <property type="entry name" value="MEMBRANE PROTEASE YUGP-RELATED"/>
    <property type="match status" value="1"/>
</dbReference>
<reference evidence="2 3" key="1">
    <citation type="submission" date="2023-01" db="EMBL/GenBank/DDBJ databases">
        <title>Novel diversity within Roseofilum (Cyanobacteria; Desertifilaceae) from marine benthic mats with descriptions of four novel species.</title>
        <authorList>
            <person name="Wang Y."/>
            <person name="Berthold D.E."/>
            <person name="Hu J."/>
            <person name="Lefler F.W."/>
            <person name="Laughinghouse H.D. IV."/>
        </authorList>
    </citation>
    <scope>NUCLEOTIDE SEQUENCE [LARGE SCALE GENOMIC DNA]</scope>
    <source>
        <strain evidence="2 3">BLCC-M114</strain>
    </source>
</reference>
<dbReference type="InterPro" id="IPR007395">
    <property type="entry name" value="Zn_peptidase_2"/>
</dbReference>
<comment type="caution">
    <text evidence="2">The sequence shown here is derived from an EMBL/GenBank/DDBJ whole genome shotgun (WGS) entry which is preliminary data.</text>
</comment>
<evidence type="ECO:0000256" key="1">
    <source>
        <dbReference type="SAM" id="Phobius"/>
    </source>
</evidence>
<feature type="transmembrane region" description="Helical" evidence="1">
    <location>
        <begin position="226"/>
        <end position="246"/>
    </location>
</feature>
<keyword evidence="3" id="KW-1185">Reference proteome</keyword>
<dbReference type="EMBL" id="JAQOSO010000007">
    <property type="protein sequence ID" value="MDJ1172813.1"/>
    <property type="molecule type" value="Genomic_DNA"/>
</dbReference>
<dbReference type="Pfam" id="PF04298">
    <property type="entry name" value="Zn_peptidase_2"/>
    <property type="match status" value="1"/>
</dbReference>
<dbReference type="PANTHER" id="PTHR36434">
    <property type="entry name" value="MEMBRANE PROTEASE YUGP-RELATED"/>
    <property type="match status" value="1"/>
</dbReference>
<feature type="transmembrane region" description="Helical" evidence="1">
    <location>
        <begin position="154"/>
        <end position="187"/>
    </location>
</feature>
<protein>
    <submittedName>
        <fullName evidence="2">Zinc metallopeptidase</fullName>
    </submittedName>
</protein>
<keyword evidence="1" id="KW-0472">Membrane</keyword>
<feature type="transmembrane region" description="Helical" evidence="1">
    <location>
        <begin position="22"/>
        <end position="41"/>
    </location>
</feature>
<accession>A0ABT7B0X2</accession>
<proteinExistence type="predicted"/>
<evidence type="ECO:0000313" key="2">
    <source>
        <dbReference type="EMBL" id="MDJ1172813.1"/>
    </source>
</evidence>
<keyword evidence="1" id="KW-1133">Transmembrane helix</keyword>
<name>A0ABT7B0X2_9CYAN</name>